<evidence type="ECO:0000313" key="4">
    <source>
        <dbReference type="Proteomes" id="UP001327225"/>
    </source>
</evidence>
<keyword evidence="1" id="KW-1133">Transmembrane helix</keyword>
<dbReference type="RefSeq" id="WP_322937932.1">
    <property type="nucleotide sequence ID" value="NZ_CP141059.1"/>
</dbReference>
<organism evidence="3 4">
    <name type="scientific">Nocardioides bizhenqiangii</name>
    <dbReference type="NCBI Taxonomy" id="3095076"/>
    <lineage>
        <taxon>Bacteria</taxon>
        <taxon>Bacillati</taxon>
        <taxon>Actinomycetota</taxon>
        <taxon>Actinomycetes</taxon>
        <taxon>Propionibacteriales</taxon>
        <taxon>Nocardioidaceae</taxon>
        <taxon>Nocardioides</taxon>
    </lineage>
</organism>
<name>A0ABZ0ZU28_9ACTN</name>
<keyword evidence="1" id="KW-0812">Transmembrane</keyword>
<reference evidence="4" key="1">
    <citation type="submission" date="2023-12" db="EMBL/GenBank/DDBJ databases">
        <title>Novel species in genus Nocardioides.</title>
        <authorList>
            <person name="Zhou H."/>
        </authorList>
    </citation>
    <scope>NUCLEOTIDE SEQUENCE [LARGE SCALE GENOMIC DNA]</scope>
    <source>
        <strain evidence="4">HM61</strain>
    </source>
</reference>
<accession>A0ABZ0ZU28</accession>
<protein>
    <submittedName>
        <fullName evidence="3">DUF4350 domain-containing protein</fullName>
    </submittedName>
</protein>
<proteinExistence type="predicted"/>
<evidence type="ECO:0000256" key="1">
    <source>
        <dbReference type="SAM" id="Phobius"/>
    </source>
</evidence>
<keyword evidence="1" id="KW-0472">Membrane</keyword>
<evidence type="ECO:0000313" key="3">
    <source>
        <dbReference type="EMBL" id="WQQ27426.1"/>
    </source>
</evidence>
<evidence type="ECO:0000259" key="2">
    <source>
        <dbReference type="Pfam" id="PF14258"/>
    </source>
</evidence>
<sequence>MTTTRTAPPPAPPLAAGDGPVRAGFLRRNRIWLVVGVALVLALVVSVWATQGDQRYSDPLDPQNPDPDGAQALAQVLGDEGVDVTIVRSADELHDADIDSRTTVLVTGTEQLAESTTRRLRRDAAGAEVVLADPPDYVVEVLQQDVRSAYADDETSGDCGDERFDDLRLEVDSAASYDTADGCFPSNDGFVLATGADATTYFGAGEALTNDQVLRGDNAAVALRLLGGHDRLVWYLPSYEDAADDETSSVWTFAPDWVLPSLWLVLFSALALMWWRGRRIGKLATEPLPVVVRAVETTRSRGRMYRRADDRPYAAAALRAAGRRRLADHLRLGRGASETEVIGAVARHLGRREEEIGALLAAHAPVPGSDSGLVQLAQELTQLDREVRRG</sequence>
<gene>
    <name evidence="3" type="ORF">SHK19_04160</name>
</gene>
<dbReference type="InterPro" id="IPR025646">
    <property type="entry name" value="DUF4350"/>
</dbReference>
<dbReference type="Pfam" id="PF14258">
    <property type="entry name" value="DUF4350"/>
    <property type="match status" value="1"/>
</dbReference>
<feature type="domain" description="DUF4350" evidence="2">
    <location>
        <begin position="62"/>
        <end position="226"/>
    </location>
</feature>
<feature type="transmembrane region" description="Helical" evidence="1">
    <location>
        <begin position="31"/>
        <end position="49"/>
    </location>
</feature>
<dbReference type="Proteomes" id="UP001327225">
    <property type="component" value="Chromosome"/>
</dbReference>
<dbReference type="EMBL" id="CP141059">
    <property type="protein sequence ID" value="WQQ27426.1"/>
    <property type="molecule type" value="Genomic_DNA"/>
</dbReference>
<keyword evidence="4" id="KW-1185">Reference proteome</keyword>